<dbReference type="SFLD" id="SFLDG01150">
    <property type="entry name" value="Main.1:_Beta-like"/>
    <property type="match status" value="1"/>
</dbReference>
<dbReference type="GO" id="GO:0004602">
    <property type="term" value="F:glutathione peroxidase activity"/>
    <property type="evidence" value="ECO:0007669"/>
    <property type="project" value="UniProtKB-ARBA"/>
</dbReference>
<dbReference type="CDD" id="cd03046">
    <property type="entry name" value="GST_N_GTT1_like"/>
    <property type="match status" value="1"/>
</dbReference>
<comment type="similarity">
    <text evidence="1">Belongs to the GST superfamily.</text>
</comment>
<evidence type="ECO:0000259" key="5">
    <source>
        <dbReference type="PROSITE" id="PS50404"/>
    </source>
</evidence>
<dbReference type="SUPFAM" id="SSF47616">
    <property type="entry name" value="GST C-terminal domain-like"/>
    <property type="match status" value="1"/>
</dbReference>
<dbReference type="PROSITE" id="PS50404">
    <property type="entry name" value="GST_NTER"/>
    <property type="match status" value="1"/>
</dbReference>
<evidence type="ECO:0000256" key="2">
    <source>
        <dbReference type="ARBA" id="ARBA00012452"/>
    </source>
</evidence>
<dbReference type="FunFam" id="3.40.30.10:FF:000156">
    <property type="entry name" value="Glutathione S-transferase 1"/>
    <property type="match status" value="1"/>
</dbReference>
<dbReference type="PANTHER" id="PTHR44051:SF9">
    <property type="entry name" value="GLUTATHIONE S-TRANSFERASE 1"/>
    <property type="match status" value="1"/>
</dbReference>
<feature type="domain" description="GST N-terminal" evidence="5">
    <location>
        <begin position="12"/>
        <end position="93"/>
    </location>
</feature>
<name>A0A4Q9Q1Q5_9APHY</name>
<dbReference type="GO" id="GO:0004364">
    <property type="term" value="F:glutathione transferase activity"/>
    <property type="evidence" value="ECO:0007669"/>
    <property type="project" value="UniProtKB-EC"/>
</dbReference>
<protein>
    <recommendedName>
        <fullName evidence="2">glutathione transferase</fullName>
        <ecNumber evidence="2">2.5.1.18</ecNumber>
    </recommendedName>
</protein>
<evidence type="ECO:0000256" key="3">
    <source>
        <dbReference type="ARBA" id="ARBA00022679"/>
    </source>
</evidence>
<dbReference type="PANTHER" id="PTHR44051">
    <property type="entry name" value="GLUTATHIONE S-TRANSFERASE-RELATED"/>
    <property type="match status" value="1"/>
</dbReference>
<dbReference type="GO" id="GO:0005737">
    <property type="term" value="C:cytoplasm"/>
    <property type="evidence" value="ECO:0007669"/>
    <property type="project" value="UniProtKB-ARBA"/>
</dbReference>
<dbReference type="Proteomes" id="UP000292082">
    <property type="component" value="Unassembled WGS sequence"/>
</dbReference>
<evidence type="ECO:0000313" key="6">
    <source>
        <dbReference type="EMBL" id="TBU61143.1"/>
    </source>
</evidence>
<dbReference type="EC" id="2.5.1.18" evidence="2"/>
<dbReference type="Gene3D" id="3.40.30.10">
    <property type="entry name" value="Glutaredoxin"/>
    <property type="match status" value="1"/>
</dbReference>
<accession>A0A4Q9Q1Q5</accession>
<dbReference type="InterPro" id="IPR040079">
    <property type="entry name" value="Glutathione_S-Trfase"/>
</dbReference>
<keyword evidence="3" id="KW-0808">Transferase</keyword>
<evidence type="ECO:0000256" key="1">
    <source>
        <dbReference type="ARBA" id="ARBA00007409"/>
    </source>
</evidence>
<dbReference type="Gene3D" id="1.20.1050.10">
    <property type="match status" value="1"/>
</dbReference>
<proteinExistence type="inferred from homology"/>
<dbReference type="AlphaFoldDB" id="A0A4Q9Q1Q5"/>
<comment type="catalytic activity">
    <reaction evidence="4">
        <text>RX + glutathione = an S-substituted glutathione + a halide anion + H(+)</text>
        <dbReference type="Rhea" id="RHEA:16437"/>
        <dbReference type="ChEBI" id="CHEBI:15378"/>
        <dbReference type="ChEBI" id="CHEBI:16042"/>
        <dbReference type="ChEBI" id="CHEBI:17792"/>
        <dbReference type="ChEBI" id="CHEBI:57925"/>
        <dbReference type="ChEBI" id="CHEBI:90779"/>
        <dbReference type="EC" id="2.5.1.18"/>
    </reaction>
</comment>
<dbReference type="EMBL" id="ML145100">
    <property type="protein sequence ID" value="TBU61143.1"/>
    <property type="molecule type" value="Genomic_DNA"/>
</dbReference>
<dbReference type="SFLD" id="SFLDG00358">
    <property type="entry name" value="Main_(cytGST)"/>
    <property type="match status" value="1"/>
</dbReference>
<gene>
    <name evidence="6" type="ORF">BD310DRAFT_921581</name>
</gene>
<dbReference type="SFLD" id="SFLDS00019">
    <property type="entry name" value="Glutathione_Transferase_(cytos"/>
    <property type="match status" value="1"/>
</dbReference>
<keyword evidence="7" id="KW-1185">Reference proteome</keyword>
<dbReference type="InterPro" id="IPR004045">
    <property type="entry name" value="Glutathione_S-Trfase_N"/>
</dbReference>
<dbReference type="SUPFAM" id="SSF52833">
    <property type="entry name" value="Thioredoxin-like"/>
    <property type="match status" value="1"/>
</dbReference>
<dbReference type="InterPro" id="IPR036282">
    <property type="entry name" value="Glutathione-S-Trfase_C_sf"/>
</dbReference>
<dbReference type="STRING" id="114155.A0A4Q9Q1Q5"/>
<evidence type="ECO:0000313" key="7">
    <source>
        <dbReference type="Proteomes" id="UP000292082"/>
    </source>
</evidence>
<reference evidence="6 7" key="1">
    <citation type="submission" date="2019-01" db="EMBL/GenBank/DDBJ databases">
        <title>Draft genome sequences of three monokaryotic isolates of the white-rot basidiomycete fungus Dichomitus squalens.</title>
        <authorList>
            <consortium name="DOE Joint Genome Institute"/>
            <person name="Lopez S.C."/>
            <person name="Andreopoulos B."/>
            <person name="Pangilinan J."/>
            <person name="Lipzen A."/>
            <person name="Riley R."/>
            <person name="Ahrendt S."/>
            <person name="Ng V."/>
            <person name="Barry K."/>
            <person name="Daum C."/>
            <person name="Grigoriev I.V."/>
            <person name="Hilden K.S."/>
            <person name="Makela M.R."/>
            <person name="de Vries R.P."/>
        </authorList>
    </citation>
    <scope>NUCLEOTIDE SEQUENCE [LARGE SCALE GENOMIC DNA]</scope>
    <source>
        <strain evidence="6 7">CBS 464.89</strain>
    </source>
</reference>
<evidence type="ECO:0000256" key="4">
    <source>
        <dbReference type="ARBA" id="ARBA00047960"/>
    </source>
</evidence>
<dbReference type="InterPro" id="IPR036249">
    <property type="entry name" value="Thioredoxin-like_sf"/>
</dbReference>
<sequence>MAAPVASNTDTVPKLIVHHLNDSRSQRILWLLEELEVPYEIKKYQRTAERLAPPELKAVHPLGNAPVITDGDLTLAESGAIIEYIIKKYGNGRAQPPESGWLDDLYYTHYAEASLMPILVNKIIFKIIPERSPFLIRPLLRSVFNQVSALMLNPRLKTHVQMIEDHLAKTNGWFAGGEVPTAADYMMIFPLEALDSQDKTVLGSKTIEYVKRAHERPAYKRALEKGGEYVYAKASL</sequence>
<dbReference type="Pfam" id="PF02798">
    <property type="entry name" value="GST_N"/>
    <property type="match status" value="1"/>
</dbReference>
<organism evidence="6 7">
    <name type="scientific">Dichomitus squalens</name>
    <dbReference type="NCBI Taxonomy" id="114155"/>
    <lineage>
        <taxon>Eukaryota</taxon>
        <taxon>Fungi</taxon>
        <taxon>Dikarya</taxon>
        <taxon>Basidiomycota</taxon>
        <taxon>Agaricomycotina</taxon>
        <taxon>Agaricomycetes</taxon>
        <taxon>Polyporales</taxon>
        <taxon>Polyporaceae</taxon>
        <taxon>Dichomitus</taxon>
    </lineage>
</organism>